<sequence length="105" mass="11750">MALKVDFKQFLDEKGEVLALTEQAKTVFNFLTKIVLSVSENIEQPLIDVDLNCNTRGTELSCEGSIEASCSSINIIEWHCDTCEASGTISNWKGSIWDIQKRTIH</sequence>
<dbReference type="AlphaFoldDB" id="Q480F8"/>
<accession>Q480F8</accession>
<protein>
    <submittedName>
        <fullName evidence="1">Uncharacterized protein</fullName>
    </submittedName>
</protein>
<dbReference type="KEGG" id="cps:CPS_2856"/>
<evidence type="ECO:0000313" key="2">
    <source>
        <dbReference type="Proteomes" id="UP000000547"/>
    </source>
</evidence>
<organism evidence="1 2">
    <name type="scientific">Colwellia psychrerythraea (strain 34H / ATCC BAA-681)</name>
    <name type="common">Vibrio psychroerythus</name>
    <dbReference type="NCBI Taxonomy" id="167879"/>
    <lineage>
        <taxon>Bacteria</taxon>
        <taxon>Pseudomonadati</taxon>
        <taxon>Pseudomonadota</taxon>
        <taxon>Gammaproteobacteria</taxon>
        <taxon>Alteromonadales</taxon>
        <taxon>Colwelliaceae</taxon>
        <taxon>Colwellia</taxon>
    </lineage>
</organism>
<dbReference type="EMBL" id="CP000083">
    <property type="protein sequence ID" value="AAZ26671.1"/>
    <property type="molecule type" value="Genomic_DNA"/>
</dbReference>
<dbReference type="Proteomes" id="UP000000547">
    <property type="component" value="Chromosome"/>
</dbReference>
<gene>
    <name evidence="1" type="ordered locus">CPS_2856</name>
</gene>
<reference evidence="1" key="1">
    <citation type="journal article" date="2005" name="Proc. Natl. Acad. Sci. U.S.A.">
        <title>The psychrophilic lifestyle as revealed by the genome sequence of Colwellia psychrerythraea 34H through genomic and proteomic analyses.</title>
        <authorList>
            <person name="Methe B.A."/>
            <person name="Nelson K.E."/>
            <person name="Deming J.W."/>
            <person name="Momen B."/>
            <person name="Melamud E."/>
            <person name="Zhang X."/>
            <person name="Moult J."/>
            <person name="Madupu R."/>
            <person name="Nelson W.C."/>
            <person name="Dodson R.J."/>
            <person name="Brinkac L.M."/>
            <person name="Daugherty S.C."/>
            <person name="Durkin A.S."/>
            <person name="DeBoy R.T."/>
            <person name="Kolonay J.F."/>
            <person name="Sullivan S.A."/>
            <person name="Zhou L."/>
            <person name="Davidsen T.M."/>
            <person name="Wu M."/>
            <person name="Huston A.L."/>
            <person name="Lewis M."/>
            <person name="Weaver B."/>
            <person name="Weidman J.F."/>
            <person name="Khouri H."/>
            <person name="Utterback T.R."/>
            <person name="Feldblyum T.V."/>
            <person name="Fraser C.M."/>
        </authorList>
    </citation>
    <scope>NUCLEOTIDE SEQUENCE [LARGE SCALE GENOMIC DNA]</scope>
    <source>
        <strain evidence="1">34H</strain>
    </source>
</reference>
<proteinExistence type="predicted"/>
<dbReference type="RefSeq" id="WP_011043655.1">
    <property type="nucleotide sequence ID" value="NC_003910.7"/>
</dbReference>
<name>Q480F8_COLP3</name>
<dbReference type="STRING" id="167879.CPS_2856"/>
<evidence type="ECO:0000313" key="1">
    <source>
        <dbReference type="EMBL" id="AAZ26671.1"/>
    </source>
</evidence>
<dbReference type="HOGENOM" id="CLU_2180696_0_0_6"/>